<dbReference type="KEGG" id="ppel:H6H00_20435"/>
<evidence type="ECO:0008006" key="3">
    <source>
        <dbReference type="Google" id="ProtNLM"/>
    </source>
</evidence>
<protein>
    <recommendedName>
        <fullName evidence="3">Alpha/beta hydrolase family protein</fullName>
    </recommendedName>
</protein>
<dbReference type="AlphaFoldDB" id="A0A7G7MCS5"/>
<evidence type="ECO:0000313" key="2">
    <source>
        <dbReference type="Proteomes" id="UP000515728"/>
    </source>
</evidence>
<dbReference type="EMBL" id="CP060131">
    <property type="protein sequence ID" value="QNG50586.1"/>
    <property type="molecule type" value="Genomic_DNA"/>
</dbReference>
<dbReference type="SUPFAM" id="SSF53474">
    <property type="entry name" value="alpha/beta-Hydrolases"/>
    <property type="match status" value="1"/>
</dbReference>
<dbReference type="Proteomes" id="UP000515728">
    <property type="component" value="Chromosome"/>
</dbReference>
<proteinExistence type="predicted"/>
<dbReference type="Gene3D" id="3.40.50.1820">
    <property type="entry name" value="alpha/beta hydrolase"/>
    <property type="match status" value="1"/>
</dbReference>
<reference evidence="1 2" key="1">
    <citation type="submission" date="2020-08" db="EMBL/GenBank/DDBJ databases">
        <authorList>
            <person name="Mo P."/>
        </authorList>
    </citation>
    <scope>NUCLEOTIDE SEQUENCE [LARGE SCALE GENOMIC DNA]</scope>
    <source>
        <strain evidence="1 2">CGMCC 4.1532</strain>
    </source>
</reference>
<gene>
    <name evidence="1" type="ORF">H6H00_20435</name>
</gene>
<evidence type="ECO:0000313" key="1">
    <source>
        <dbReference type="EMBL" id="QNG50586.1"/>
    </source>
</evidence>
<dbReference type="InterPro" id="IPR029058">
    <property type="entry name" value="AB_hydrolase_fold"/>
</dbReference>
<dbReference type="RefSeq" id="WP_185717348.1">
    <property type="nucleotide sequence ID" value="NZ_BAAAWI010000001.1"/>
</dbReference>
<keyword evidence="2" id="KW-1185">Reference proteome</keyword>
<organism evidence="1 2">
    <name type="scientific">Pseudonocardia petroleophila</name>
    <dbReference type="NCBI Taxonomy" id="37331"/>
    <lineage>
        <taxon>Bacteria</taxon>
        <taxon>Bacillati</taxon>
        <taxon>Actinomycetota</taxon>
        <taxon>Actinomycetes</taxon>
        <taxon>Pseudonocardiales</taxon>
        <taxon>Pseudonocardiaceae</taxon>
        <taxon>Pseudonocardia</taxon>
    </lineage>
</organism>
<accession>A0A7G7MCS5</accession>
<sequence>MPQFSITHTLRRVRALVDAPADPRPADLPADLHGSGPVVLVGGFCTTDLTLAPLRDRLTGLGYTVRTHTAGVGMGCGRRTVDDLKDVVRRFADETGSPVRLLGYSRGGQFARAVATDPAMPVHSLVTLGTPFDVYGVSLPLRLQAGALAVAGTLGVPGLFTVACFYGSCCTQFHDALRGVPDVPFVAVYSREDRLVRWRACLDPAARVVEVPGSHLGLLVDPEPLRAVAQALHGRDAAAVPA</sequence>
<name>A0A7G7MCS5_9PSEU</name>